<reference evidence="2" key="1">
    <citation type="journal article" date="2004" name="Nature">
        <title>Genome duplication in the teleost fish Tetraodon nigroviridis reveals the early vertebrate proto-karyotype.</title>
        <authorList>
            <person name="Jaillon O."/>
            <person name="Aury J.-M."/>
            <person name="Brunet F."/>
            <person name="Petit J.-L."/>
            <person name="Stange-Thomann N."/>
            <person name="Mauceli E."/>
            <person name="Bouneau L."/>
            <person name="Fischer C."/>
            <person name="Ozouf-Costaz C."/>
            <person name="Bernot A."/>
            <person name="Nicaud S."/>
            <person name="Jaffe D."/>
            <person name="Fisher S."/>
            <person name="Lutfalla G."/>
            <person name="Dossat C."/>
            <person name="Segurens B."/>
            <person name="Dasilva C."/>
            <person name="Salanoubat M."/>
            <person name="Levy M."/>
            <person name="Boudet N."/>
            <person name="Castellano S."/>
            <person name="Anthouard V."/>
            <person name="Jubin C."/>
            <person name="Castelli V."/>
            <person name="Katinka M."/>
            <person name="Vacherie B."/>
            <person name="Biemont C."/>
            <person name="Skalli Z."/>
            <person name="Cattolico L."/>
            <person name="Poulain J."/>
            <person name="De Berardinis V."/>
            <person name="Cruaud C."/>
            <person name="Duprat S."/>
            <person name="Brottier P."/>
            <person name="Coutanceau J.-P."/>
            <person name="Gouzy J."/>
            <person name="Parra G."/>
            <person name="Lardier G."/>
            <person name="Chapple C."/>
            <person name="McKernan K.J."/>
            <person name="McEwan P."/>
            <person name="Bosak S."/>
            <person name="Kellis M."/>
            <person name="Volff J.-N."/>
            <person name="Guigo R."/>
            <person name="Zody M.C."/>
            <person name="Mesirov J."/>
            <person name="Lindblad-Toh K."/>
            <person name="Birren B."/>
            <person name="Nusbaum C."/>
            <person name="Kahn D."/>
            <person name="Robinson-Rechavi M."/>
            <person name="Laudet V."/>
            <person name="Schachter V."/>
            <person name="Quetier F."/>
            <person name="Saurin W."/>
            <person name="Scarpelli C."/>
            <person name="Wincker P."/>
            <person name="Lander E.S."/>
            <person name="Weissenbach J."/>
            <person name="Roest Crollius H."/>
        </authorList>
    </citation>
    <scope>NUCLEOTIDE SEQUENCE [LARGE SCALE GENOMIC DNA]</scope>
</reference>
<sequence>GQLHQQCCEEWTLVSEETQAKMARMAAAAAWGLGHWDSMEEYTCMIPRDTHDGAFYRAVLALHQDLFSLAQQ</sequence>
<feature type="domain" description="PIK-related kinase FAT" evidence="1">
    <location>
        <begin position="23"/>
        <end position="71"/>
    </location>
</feature>
<proteinExistence type="predicted"/>
<comment type="caution">
    <text evidence="2">The sequence shown here is derived from an EMBL/GenBank/DDBJ whole genome shotgun (WGS) entry which is preliminary data.</text>
</comment>
<organism evidence="2">
    <name type="scientific">Tetraodon nigroviridis</name>
    <name type="common">Spotted green pufferfish</name>
    <name type="synonym">Chelonodon nigroviridis</name>
    <dbReference type="NCBI Taxonomy" id="99883"/>
    <lineage>
        <taxon>Eukaryota</taxon>
        <taxon>Metazoa</taxon>
        <taxon>Chordata</taxon>
        <taxon>Craniata</taxon>
        <taxon>Vertebrata</taxon>
        <taxon>Euteleostomi</taxon>
        <taxon>Actinopterygii</taxon>
        <taxon>Neopterygii</taxon>
        <taxon>Teleostei</taxon>
        <taxon>Neoteleostei</taxon>
        <taxon>Acanthomorphata</taxon>
        <taxon>Eupercaria</taxon>
        <taxon>Tetraodontiformes</taxon>
        <taxon>Tetradontoidea</taxon>
        <taxon>Tetraodontidae</taxon>
        <taxon>Tetraodon</taxon>
    </lineage>
</organism>
<feature type="non-terminal residue" evidence="2">
    <location>
        <position position="1"/>
    </location>
</feature>
<dbReference type="InterPro" id="IPR003151">
    <property type="entry name" value="PIK-rel_kinase_FAT"/>
</dbReference>
<dbReference type="EMBL" id="CAAE01016398">
    <property type="protein sequence ID" value="CAG13549.1"/>
    <property type="molecule type" value="Genomic_DNA"/>
</dbReference>
<dbReference type="Pfam" id="PF02259">
    <property type="entry name" value="FAT"/>
    <property type="match status" value="1"/>
</dbReference>
<dbReference type="KEGG" id="tng:GSTEN00037013G001"/>
<protein>
    <submittedName>
        <fullName evidence="2">(spotted green pufferfish) hypothetical protein</fullName>
    </submittedName>
</protein>
<accession>Q4RDI3</accession>
<gene>
    <name evidence="2" type="ORF">GSTENG00037013001</name>
</gene>
<feature type="non-terminal residue" evidence="2">
    <location>
        <position position="72"/>
    </location>
</feature>
<name>Q4RDI3_TETNG</name>
<evidence type="ECO:0000259" key="1">
    <source>
        <dbReference type="Pfam" id="PF02259"/>
    </source>
</evidence>
<reference evidence="2" key="2">
    <citation type="submission" date="2004-02" db="EMBL/GenBank/DDBJ databases">
        <authorList>
            <consortium name="Genoscope"/>
            <consortium name="Whitehead Institute Centre for Genome Research"/>
        </authorList>
    </citation>
    <scope>NUCLEOTIDE SEQUENCE</scope>
</reference>
<evidence type="ECO:0000313" key="2">
    <source>
        <dbReference type="EMBL" id="CAG13549.1"/>
    </source>
</evidence>
<dbReference type="AlphaFoldDB" id="Q4RDI3"/>
<dbReference type="OrthoDB" id="9382274at2759"/>
<dbReference type="HOGENOM" id="CLU_2661091_0_0_1"/>